<dbReference type="RefSeq" id="WP_376734839.1">
    <property type="nucleotide sequence ID" value="NZ_JAYMRP010000029.1"/>
</dbReference>
<evidence type="ECO:0000313" key="1">
    <source>
        <dbReference type="EMBL" id="MFB8776289.1"/>
    </source>
</evidence>
<protein>
    <submittedName>
        <fullName evidence="1">Uncharacterized protein</fullName>
    </submittedName>
</protein>
<accession>A0ABV5EHF2</accession>
<reference evidence="1 2" key="1">
    <citation type="submission" date="2024-01" db="EMBL/GenBank/DDBJ databases">
        <title>Genome mining of biosynthetic gene clusters to explore secondary metabolites of Streptomyces sp.</title>
        <authorList>
            <person name="Baig A."/>
            <person name="Ajitkumar Shintre N."/>
            <person name="Kumar H."/>
            <person name="Anbarasu A."/>
            <person name="Ramaiah S."/>
        </authorList>
    </citation>
    <scope>NUCLEOTIDE SEQUENCE [LARGE SCALE GENOMIC DNA]</scope>
    <source>
        <strain evidence="1 2">A57</strain>
    </source>
</reference>
<evidence type="ECO:0000313" key="2">
    <source>
        <dbReference type="Proteomes" id="UP001585080"/>
    </source>
</evidence>
<comment type="caution">
    <text evidence="1">The sequence shown here is derived from an EMBL/GenBank/DDBJ whole genome shotgun (WGS) entry which is preliminary data.</text>
</comment>
<gene>
    <name evidence="1" type="ORF">VSS16_26710</name>
</gene>
<dbReference type="EMBL" id="JAYMRP010000029">
    <property type="protein sequence ID" value="MFB8776289.1"/>
    <property type="molecule type" value="Genomic_DNA"/>
</dbReference>
<name>A0ABV5EHF2_9ACTN</name>
<dbReference type="Proteomes" id="UP001585080">
    <property type="component" value="Unassembled WGS sequence"/>
</dbReference>
<sequence>MLAEAVAMNRVFYVGVEGARRNGSLNKVFALADALVVGRRGGFFVEVDTFHSDQEPPAR</sequence>
<proteinExistence type="predicted"/>
<keyword evidence="2" id="KW-1185">Reference proteome</keyword>
<organism evidence="1 2">
    <name type="scientific">Streptomyces broussonetiae</name>
    <dbReference type="NCBI Taxonomy" id="2686304"/>
    <lineage>
        <taxon>Bacteria</taxon>
        <taxon>Bacillati</taxon>
        <taxon>Actinomycetota</taxon>
        <taxon>Actinomycetes</taxon>
        <taxon>Kitasatosporales</taxon>
        <taxon>Streptomycetaceae</taxon>
        <taxon>Streptomyces</taxon>
    </lineage>
</organism>